<dbReference type="GO" id="GO:0005524">
    <property type="term" value="F:ATP binding"/>
    <property type="evidence" value="ECO:0007669"/>
    <property type="project" value="UniProtKB-UniRule"/>
</dbReference>
<dbReference type="InterPro" id="IPR036565">
    <property type="entry name" value="Mur-like_cat_sf"/>
</dbReference>
<dbReference type="HAMAP" id="MF_00208">
    <property type="entry name" value="MurE"/>
    <property type="match status" value="1"/>
</dbReference>
<dbReference type="Gene3D" id="3.90.190.20">
    <property type="entry name" value="Mur ligase, C-terminal domain"/>
    <property type="match status" value="1"/>
</dbReference>
<dbReference type="GO" id="GO:0005737">
    <property type="term" value="C:cytoplasm"/>
    <property type="evidence" value="ECO:0007669"/>
    <property type="project" value="UniProtKB-SubCell"/>
</dbReference>
<dbReference type="RefSeq" id="WP_078276674.1">
    <property type="nucleotide sequence ID" value="NZ_CAACXO010000025.1"/>
</dbReference>
<feature type="domain" description="Mur ligase central" evidence="5">
    <location>
        <begin position="131"/>
        <end position="334"/>
    </location>
</feature>
<keyword evidence="2" id="KW-0067">ATP-binding</keyword>
<feature type="domain" description="Mur ligase C-terminal" evidence="4">
    <location>
        <begin position="358"/>
        <end position="485"/>
    </location>
</feature>
<reference evidence="6 7" key="1">
    <citation type="submission" date="2018-06" db="EMBL/GenBank/DDBJ databases">
        <authorList>
            <consortium name="Pathogen Informatics"/>
            <person name="Doyle S."/>
        </authorList>
    </citation>
    <scope>NUCLEOTIDE SEQUENCE [LARGE SCALE GENOMIC DNA]</scope>
    <source>
        <strain evidence="6 7">NCTC10293</strain>
    </source>
</reference>
<evidence type="ECO:0000256" key="1">
    <source>
        <dbReference type="ARBA" id="ARBA00005898"/>
    </source>
</evidence>
<comment type="PTM">
    <text evidence="2">Carboxylation is probably crucial for Mg(2+) binding and, consequently, for the gamma-phosphate positioning of ATP.</text>
</comment>
<dbReference type="SUPFAM" id="SSF53623">
    <property type="entry name" value="MurD-like peptide ligases, catalytic domain"/>
    <property type="match status" value="1"/>
</dbReference>
<feature type="binding site" evidence="2">
    <location>
        <position position="44"/>
    </location>
    <ligand>
        <name>UDP-N-acetyl-alpha-D-muramoyl-L-alanyl-D-glutamate</name>
        <dbReference type="ChEBI" id="CHEBI:83900"/>
    </ligand>
</feature>
<dbReference type="EC" id="6.3.2.13" evidence="2"/>
<dbReference type="InterPro" id="IPR013221">
    <property type="entry name" value="Mur_ligase_cen"/>
</dbReference>
<evidence type="ECO:0000259" key="4">
    <source>
        <dbReference type="Pfam" id="PF02875"/>
    </source>
</evidence>
<protein>
    <recommendedName>
        <fullName evidence="2">UDP-N-acetylmuramoyl-L-alanyl-D-glutamate--2,6-diaminopimelate ligase</fullName>
        <ecNumber evidence="2">6.3.2.13</ecNumber>
    </recommendedName>
    <alternativeName>
        <fullName evidence="2">Meso-A2pm-adding enzyme</fullName>
    </alternativeName>
    <alternativeName>
        <fullName evidence="2">Meso-diaminopimelate-adding enzyme</fullName>
    </alternativeName>
    <alternativeName>
        <fullName evidence="2">UDP-MurNAc-L-Ala-D-Glu:meso-diaminopimelate ligase</fullName>
    </alternativeName>
    <alternativeName>
        <fullName evidence="2">UDP-MurNAc-tripeptide synthetase</fullName>
    </alternativeName>
    <alternativeName>
        <fullName evidence="2">UDP-N-acetylmuramyl-tripeptide synthetase</fullName>
    </alternativeName>
</protein>
<accession>A0A378R6K8</accession>
<dbReference type="Proteomes" id="UP000255279">
    <property type="component" value="Unassembled WGS sequence"/>
</dbReference>
<feature type="binding site" evidence="2">
    <location>
        <begin position="133"/>
        <end position="139"/>
    </location>
    <ligand>
        <name>ATP</name>
        <dbReference type="ChEBI" id="CHEBI:30616"/>
    </ligand>
</feature>
<feature type="binding site" evidence="2">
    <location>
        <position position="202"/>
    </location>
    <ligand>
        <name>UDP-N-acetyl-alpha-D-muramoyl-L-alanyl-D-glutamate</name>
        <dbReference type="ChEBI" id="CHEBI:83900"/>
    </ligand>
</feature>
<feature type="binding site" evidence="2">
    <location>
        <begin position="175"/>
        <end position="176"/>
    </location>
    <ligand>
        <name>UDP-N-acetyl-alpha-D-muramoyl-L-alanyl-D-glutamate</name>
        <dbReference type="ChEBI" id="CHEBI:83900"/>
    </ligand>
</feature>
<name>A0A378R6K8_9GAMM</name>
<dbReference type="OrthoDB" id="9800958at2"/>
<keyword evidence="2 3" id="KW-0132">Cell division</keyword>
<gene>
    <name evidence="2 6" type="primary">murE</name>
    <name evidence="6" type="ORF">NCTC10293_00607</name>
</gene>
<comment type="cofactor">
    <cofactor evidence="2">
        <name>Mg(2+)</name>
        <dbReference type="ChEBI" id="CHEBI:18420"/>
    </cofactor>
</comment>
<comment type="function">
    <text evidence="2">Catalyzes the addition of meso-diaminopimelic acid to the nucleotide precursor UDP-N-acetylmuramoyl-L-alanyl-D-glutamate (UMAG) in the biosynthesis of bacterial cell-wall peptidoglycan.</text>
</comment>
<feature type="binding site" evidence="2">
    <location>
        <position position="208"/>
    </location>
    <ligand>
        <name>UDP-N-acetyl-alpha-D-muramoyl-L-alanyl-D-glutamate</name>
        <dbReference type="ChEBI" id="CHEBI:83900"/>
    </ligand>
</feature>
<dbReference type="InterPro" id="IPR004101">
    <property type="entry name" value="Mur_ligase_C"/>
</dbReference>
<dbReference type="InterPro" id="IPR005761">
    <property type="entry name" value="UDP-N-AcMur-Glu-dNH2Pim_ligase"/>
</dbReference>
<keyword evidence="2 3" id="KW-0961">Cell wall biogenesis/degradation</keyword>
<keyword evidence="2 3" id="KW-0131">Cell cycle</keyword>
<feature type="binding site" evidence="2">
    <location>
        <begin position="430"/>
        <end position="433"/>
    </location>
    <ligand>
        <name>meso-2,6-diaminopimelate</name>
        <dbReference type="ChEBI" id="CHEBI:57791"/>
    </ligand>
</feature>
<evidence type="ECO:0000256" key="3">
    <source>
        <dbReference type="RuleBase" id="RU004135"/>
    </source>
</evidence>
<dbReference type="GO" id="GO:0008360">
    <property type="term" value="P:regulation of cell shape"/>
    <property type="evidence" value="ECO:0007669"/>
    <property type="project" value="UniProtKB-KW"/>
</dbReference>
<dbReference type="InterPro" id="IPR036615">
    <property type="entry name" value="Mur_ligase_C_dom_sf"/>
</dbReference>
<dbReference type="NCBIfam" id="NF001126">
    <property type="entry name" value="PRK00139.1-4"/>
    <property type="match status" value="1"/>
</dbReference>
<feature type="binding site" evidence="2">
    <location>
        <position position="42"/>
    </location>
    <ligand>
        <name>UDP-N-acetyl-alpha-D-muramoyl-L-alanyl-D-glutamate</name>
        <dbReference type="ChEBI" id="CHEBI:83900"/>
    </ligand>
</feature>
<keyword evidence="2" id="KW-0963">Cytoplasm</keyword>
<dbReference type="GO" id="GO:0000287">
    <property type="term" value="F:magnesium ion binding"/>
    <property type="evidence" value="ECO:0007669"/>
    <property type="project" value="UniProtKB-UniRule"/>
</dbReference>
<evidence type="ECO:0000313" key="6">
    <source>
        <dbReference type="EMBL" id="STZ10277.1"/>
    </source>
</evidence>
<keyword evidence="2 3" id="KW-0133">Cell shape</keyword>
<feature type="binding site" evidence="2">
    <location>
        <position position="406"/>
    </location>
    <ligand>
        <name>meso-2,6-diaminopimelate</name>
        <dbReference type="ChEBI" id="CHEBI:57791"/>
    </ligand>
</feature>
<organism evidence="6 7">
    <name type="scientific">Moraxella caviae</name>
    <dbReference type="NCBI Taxonomy" id="34060"/>
    <lineage>
        <taxon>Bacteria</taxon>
        <taxon>Pseudomonadati</taxon>
        <taxon>Pseudomonadota</taxon>
        <taxon>Gammaproteobacteria</taxon>
        <taxon>Moraxellales</taxon>
        <taxon>Moraxellaceae</taxon>
        <taxon>Moraxella</taxon>
    </lineage>
</organism>
<feature type="short sequence motif" description="Meso-diaminopimelate recognition motif" evidence="2">
    <location>
        <begin position="430"/>
        <end position="433"/>
    </location>
</feature>
<feature type="binding site" evidence="2">
    <location>
        <position position="210"/>
    </location>
    <ligand>
        <name>UDP-N-acetyl-alpha-D-muramoyl-L-alanyl-D-glutamate</name>
        <dbReference type="ChEBI" id="CHEBI:83900"/>
    </ligand>
</feature>
<evidence type="ECO:0000256" key="2">
    <source>
        <dbReference type="HAMAP-Rule" id="MF_00208"/>
    </source>
</evidence>
<dbReference type="GO" id="GO:0071555">
    <property type="term" value="P:cell wall organization"/>
    <property type="evidence" value="ECO:0007669"/>
    <property type="project" value="UniProtKB-KW"/>
</dbReference>
<dbReference type="Gene3D" id="3.40.1190.10">
    <property type="entry name" value="Mur-like, catalytic domain"/>
    <property type="match status" value="1"/>
</dbReference>
<proteinExistence type="inferred from homology"/>
<feature type="binding site" evidence="2">
    <location>
        <position position="483"/>
    </location>
    <ligand>
        <name>meso-2,6-diaminopimelate</name>
        <dbReference type="ChEBI" id="CHEBI:57791"/>
    </ligand>
</feature>
<evidence type="ECO:0000313" key="7">
    <source>
        <dbReference type="Proteomes" id="UP000255279"/>
    </source>
</evidence>
<dbReference type="UniPathway" id="UPA00219"/>
<dbReference type="PANTHER" id="PTHR23135">
    <property type="entry name" value="MUR LIGASE FAMILY MEMBER"/>
    <property type="match status" value="1"/>
</dbReference>
<keyword evidence="2 6" id="KW-0436">Ligase</keyword>
<keyword evidence="2 3" id="KW-0573">Peptidoglycan synthesis</keyword>
<dbReference type="GO" id="GO:0009252">
    <property type="term" value="P:peptidoglycan biosynthetic process"/>
    <property type="evidence" value="ECO:0007669"/>
    <property type="project" value="UniProtKB-UniRule"/>
</dbReference>
<evidence type="ECO:0000259" key="5">
    <source>
        <dbReference type="Pfam" id="PF08245"/>
    </source>
</evidence>
<dbReference type="AlphaFoldDB" id="A0A378R6K8"/>
<dbReference type="SUPFAM" id="SSF53244">
    <property type="entry name" value="MurD-like peptide ligases, peptide-binding domain"/>
    <property type="match status" value="1"/>
</dbReference>
<feature type="modified residue" description="N6-carboxylysine" evidence="2">
    <location>
        <position position="242"/>
    </location>
</feature>
<comment type="pathway">
    <text evidence="2 3">Cell wall biogenesis; peptidoglycan biosynthesis.</text>
</comment>
<dbReference type="EMBL" id="UGQE01000001">
    <property type="protein sequence ID" value="STZ10277.1"/>
    <property type="molecule type" value="Genomic_DNA"/>
</dbReference>
<comment type="similarity">
    <text evidence="1 2">Belongs to the MurCDEF family. MurE subfamily.</text>
</comment>
<sequence length="515" mass="55215">MKVVFADVLAKANLSGVCQTQLADWQAVFAPILACEFGKFCLDSRKIGAEDGFVLLKSVSGDENAAIARAQNFAKSVNDKAAFIITDVPADELDVAIPVVSHPQIRKVLGSLIAAQLQLVKPAPLPKVVAVTGTNGKTTVSQLVAQLAERSGVSAAIMGTAGNGKLGALEQSANTTGDVLMVHEFLHRMACEGVELVALEASSHGLHQDRLQGVPVEVAIYTNLSHDHLDYHADMDDYRLAKARLFDKAYFPTLAHGVLNADAKYPLLTNDALPSDYKIVHYSQQKPAEYHATAITPSLDGVQIALDTPFGAMTLGSPLLGLFNVDNLLAAVAAFLVLYPQKASELPDLVAQLQGARGRMQRVPSSEGLFLVDYAHTPDALEQVLTSLQRHCTGKLIAVFGCGGDRDKTKRPIMTRAGLDHADHVILTADNPRSEEPAAILSDMQQGLTCEDHYRISIEPDRKTAIAEAVRMAGKDDIVVIAGKGHETYQEIKGVRHDFDDVAVLGDVLAVAKKA</sequence>
<comment type="subcellular location">
    <subcellularLocation>
        <location evidence="2 3">Cytoplasm</location>
    </subcellularLocation>
</comment>
<feature type="binding site" evidence="2">
    <location>
        <position position="487"/>
    </location>
    <ligand>
        <name>meso-2,6-diaminopimelate</name>
        <dbReference type="ChEBI" id="CHEBI:57791"/>
    </ligand>
</feature>
<feature type="binding site" evidence="2">
    <location>
        <position position="174"/>
    </location>
    <ligand>
        <name>UDP-N-acetyl-alpha-D-muramoyl-L-alanyl-D-glutamate</name>
        <dbReference type="ChEBI" id="CHEBI:83900"/>
    </ligand>
</feature>
<dbReference type="Pfam" id="PF08245">
    <property type="entry name" value="Mur_ligase_M"/>
    <property type="match status" value="1"/>
</dbReference>
<dbReference type="GO" id="GO:0051301">
    <property type="term" value="P:cell division"/>
    <property type="evidence" value="ECO:0007669"/>
    <property type="project" value="UniProtKB-KW"/>
</dbReference>
<dbReference type="NCBIfam" id="TIGR01085">
    <property type="entry name" value="murE"/>
    <property type="match status" value="1"/>
</dbReference>
<dbReference type="GO" id="GO:0008765">
    <property type="term" value="F:UDP-N-acetylmuramoylalanyl-D-glutamate-2,6-diaminopimelate ligase activity"/>
    <property type="evidence" value="ECO:0007669"/>
    <property type="project" value="UniProtKB-UniRule"/>
</dbReference>
<comment type="caution">
    <text evidence="2">Lacks conserved residue(s) required for the propagation of feature annotation.</text>
</comment>
<comment type="catalytic activity">
    <reaction evidence="2">
        <text>UDP-N-acetyl-alpha-D-muramoyl-L-alanyl-D-glutamate + meso-2,6-diaminopimelate + ATP = UDP-N-acetyl-alpha-D-muramoyl-L-alanyl-gamma-D-glutamyl-meso-2,6-diaminopimelate + ADP + phosphate + H(+)</text>
        <dbReference type="Rhea" id="RHEA:23676"/>
        <dbReference type="ChEBI" id="CHEBI:15378"/>
        <dbReference type="ChEBI" id="CHEBI:30616"/>
        <dbReference type="ChEBI" id="CHEBI:43474"/>
        <dbReference type="ChEBI" id="CHEBI:57791"/>
        <dbReference type="ChEBI" id="CHEBI:83900"/>
        <dbReference type="ChEBI" id="CHEBI:83905"/>
        <dbReference type="ChEBI" id="CHEBI:456216"/>
        <dbReference type="EC" id="6.3.2.13"/>
    </reaction>
</comment>
<dbReference type="PANTHER" id="PTHR23135:SF4">
    <property type="entry name" value="UDP-N-ACETYLMURAMOYL-L-ALANYL-D-GLUTAMATE--2,6-DIAMINOPIMELATE LIGASE MURE HOMOLOG, CHLOROPLASTIC"/>
    <property type="match status" value="1"/>
</dbReference>
<dbReference type="Pfam" id="PF02875">
    <property type="entry name" value="Mur_ligase_C"/>
    <property type="match status" value="1"/>
</dbReference>
<keyword evidence="2" id="KW-0547">Nucleotide-binding</keyword>
<keyword evidence="2" id="KW-0460">Magnesium</keyword>